<dbReference type="EMBL" id="CAJOBI010001846">
    <property type="protein sequence ID" value="CAF3902292.1"/>
    <property type="molecule type" value="Genomic_DNA"/>
</dbReference>
<dbReference type="Pfam" id="PF04818">
    <property type="entry name" value="CID"/>
    <property type="match status" value="1"/>
</dbReference>
<gene>
    <name evidence="3" type="ORF">SMN809_LOCUS6701</name>
</gene>
<dbReference type="SMART" id="SM00582">
    <property type="entry name" value="RPR"/>
    <property type="match status" value="1"/>
</dbReference>
<dbReference type="GO" id="GO:0005849">
    <property type="term" value="C:mRNA cleavage factor complex"/>
    <property type="evidence" value="ECO:0007669"/>
    <property type="project" value="TreeGrafter"/>
</dbReference>
<evidence type="ECO:0000313" key="3">
    <source>
        <dbReference type="EMBL" id="CAF3902292.1"/>
    </source>
</evidence>
<feature type="domain" description="CID" evidence="2">
    <location>
        <begin position="2"/>
        <end position="131"/>
    </location>
</feature>
<dbReference type="InterPro" id="IPR045154">
    <property type="entry name" value="PCF11-like"/>
</dbReference>
<dbReference type="GO" id="GO:0005737">
    <property type="term" value="C:cytoplasm"/>
    <property type="evidence" value="ECO:0007669"/>
    <property type="project" value="TreeGrafter"/>
</dbReference>
<dbReference type="Gene3D" id="1.25.40.90">
    <property type="match status" value="1"/>
</dbReference>
<protein>
    <recommendedName>
        <fullName evidence="2">CID domain-containing protein</fullName>
    </recommendedName>
</protein>
<dbReference type="InterPro" id="IPR006569">
    <property type="entry name" value="CID_dom"/>
</dbReference>
<comment type="caution">
    <text evidence="3">The sequence shown here is derived from an EMBL/GenBank/DDBJ whole genome shotgun (WGS) entry which is preliminary data.</text>
</comment>
<dbReference type="GO" id="GO:0000993">
    <property type="term" value="F:RNA polymerase II complex binding"/>
    <property type="evidence" value="ECO:0007669"/>
    <property type="project" value="InterPro"/>
</dbReference>
<dbReference type="InterPro" id="IPR054127">
    <property type="entry name" value="Pcf11_C"/>
</dbReference>
<dbReference type="GO" id="GO:0031124">
    <property type="term" value="P:mRNA 3'-end processing"/>
    <property type="evidence" value="ECO:0007669"/>
    <property type="project" value="InterPro"/>
</dbReference>
<evidence type="ECO:0000259" key="2">
    <source>
        <dbReference type="PROSITE" id="PS51391"/>
    </source>
</evidence>
<feature type="region of interest" description="Disordered" evidence="1">
    <location>
        <begin position="165"/>
        <end position="250"/>
    </location>
</feature>
<sequence length="747" mass="85433">MAVKDDYQDFKNALNDLKINSKPLINFLTILAEEKIHNAPQIVRAIEERILETKGDYVLPVLYVLDSIVKNLRSTTYIQLFENKLPVIFASAFNKVDERTRLAMFKLRQTWPQYFSGGTLHNLDTRTHYIDPAWPITARVPDPSPSTPTIHINPDFIQRNKPTAALPAHQPKSQLKQEDNDRTVKNSDTSSRDDAYHMIPIDRKEQNRQEIEQIIIKDNDDEQQQQQSKRKKENEGKFTANNNNHEASSEDNYRQIIHNYLYLNLYFSTTPSLINNSTHSVVASLPNAMPSITSAASNNPFQHSTLQFPQQQTPLQFSQQHPSTAATLSLSAFPFAGYGNDTQRHAMQILAAVGALSSYAPNNPLLPYIPPLPPAPPPFNLVPNNFPSQVPSSTAGRLSPSIKRPHDENSNNHSHSDEKSKRPCYDASTNHTIRSHNFDDESIALVPSLIDANINTLKKKYSGVIQQLYFGKYQCRLCGLRFTAKQKHLYTHHLDWHYWENRQASTPAALLDRCRDWYPSLQEWTVYEENIDEQIRNSQMKLTQNRQPKDTNNRASLSSSEFVSCPAQASDDTNDDRCYVCHDPFENFFDDNREEWCLKDAMRVDGKTYHPICYQDVQYQETHENRLVSSINDRFPLNEHITDETSNNSTDSQVFDNAMATVTIKSENDNKIIKDLLSSLSSEEEEEDSTKPKYLSSMSFVSLVDTIFVKKEDLKPIENIEPVTINVKQESLDTATMSEEIPFLSIT</sequence>
<dbReference type="PANTHER" id="PTHR15921">
    <property type="entry name" value="PRE-MRNA CLEAVAGE COMPLEX II"/>
    <property type="match status" value="1"/>
</dbReference>
<dbReference type="InterPro" id="IPR008942">
    <property type="entry name" value="ENTH_VHS"/>
</dbReference>
<dbReference type="AlphaFoldDB" id="A0A8S2LQM6"/>
<feature type="region of interest" description="Disordered" evidence="1">
    <location>
        <begin position="383"/>
        <end position="426"/>
    </location>
</feature>
<feature type="compositionally biased region" description="Basic and acidic residues" evidence="1">
    <location>
        <begin position="175"/>
        <end position="218"/>
    </location>
</feature>
<dbReference type="InterPro" id="IPR047415">
    <property type="entry name" value="Pcf11_CID"/>
</dbReference>
<dbReference type="GO" id="GO:0003729">
    <property type="term" value="F:mRNA binding"/>
    <property type="evidence" value="ECO:0007669"/>
    <property type="project" value="InterPro"/>
</dbReference>
<organism evidence="3 4">
    <name type="scientific">Rotaria magnacalcarata</name>
    <dbReference type="NCBI Taxonomy" id="392030"/>
    <lineage>
        <taxon>Eukaryota</taxon>
        <taxon>Metazoa</taxon>
        <taxon>Spiralia</taxon>
        <taxon>Gnathifera</taxon>
        <taxon>Rotifera</taxon>
        <taxon>Eurotatoria</taxon>
        <taxon>Bdelloidea</taxon>
        <taxon>Philodinida</taxon>
        <taxon>Philodinidae</taxon>
        <taxon>Rotaria</taxon>
    </lineage>
</organism>
<dbReference type="PANTHER" id="PTHR15921:SF3">
    <property type="entry name" value="PRE-MRNA CLEAVAGE COMPLEX 2 PROTEIN PCF11"/>
    <property type="match status" value="1"/>
</dbReference>
<proteinExistence type="predicted"/>
<reference evidence="3" key="1">
    <citation type="submission" date="2021-02" db="EMBL/GenBank/DDBJ databases">
        <authorList>
            <person name="Nowell W R."/>
        </authorList>
    </citation>
    <scope>NUCLEOTIDE SEQUENCE</scope>
</reference>
<name>A0A8S2LQM6_9BILA</name>
<feature type="compositionally biased region" description="Basic and acidic residues" evidence="1">
    <location>
        <begin position="404"/>
        <end position="424"/>
    </location>
</feature>
<dbReference type="GO" id="GO:0006369">
    <property type="term" value="P:termination of RNA polymerase II transcription"/>
    <property type="evidence" value="ECO:0007669"/>
    <property type="project" value="InterPro"/>
</dbReference>
<dbReference type="Proteomes" id="UP000676336">
    <property type="component" value="Unassembled WGS sequence"/>
</dbReference>
<dbReference type="Pfam" id="PF21936">
    <property type="entry name" value="Pcf11_C"/>
    <property type="match status" value="1"/>
</dbReference>
<dbReference type="PROSITE" id="PS51391">
    <property type="entry name" value="CID"/>
    <property type="match status" value="1"/>
</dbReference>
<dbReference type="CDD" id="cd16982">
    <property type="entry name" value="CID_Pcf11"/>
    <property type="match status" value="1"/>
</dbReference>
<dbReference type="SUPFAM" id="SSF48464">
    <property type="entry name" value="ENTH/VHS domain"/>
    <property type="match status" value="1"/>
</dbReference>
<accession>A0A8S2LQM6</accession>
<evidence type="ECO:0000313" key="4">
    <source>
        <dbReference type="Proteomes" id="UP000676336"/>
    </source>
</evidence>
<evidence type="ECO:0000256" key="1">
    <source>
        <dbReference type="SAM" id="MobiDB-lite"/>
    </source>
</evidence>